<evidence type="ECO:0000313" key="2">
    <source>
        <dbReference type="EMBL" id="KAE8244348.1"/>
    </source>
</evidence>
<reference evidence="2" key="1">
    <citation type="submission" date="2016-04" db="EMBL/GenBank/DDBJ databases">
        <authorList>
            <person name="Nguyen H.D."/>
            <person name="Samba Siva P."/>
            <person name="Cullis J."/>
            <person name="Levesque C.A."/>
            <person name="Hambleton S."/>
        </authorList>
    </citation>
    <scope>NUCLEOTIDE SEQUENCE</scope>
    <source>
        <strain evidence="2">DAOMC 236416</strain>
    </source>
</reference>
<feature type="compositionally biased region" description="Basic and acidic residues" evidence="1">
    <location>
        <begin position="291"/>
        <end position="309"/>
    </location>
</feature>
<evidence type="ECO:0000313" key="3">
    <source>
        <dbReference type="Proteomes" id="UP000077521"/>
    </source>
</evidence>
<dbReference type="Proteomes" id="UP000077521">
    <property type="component" value="Unassembled WGS sequence"/>
</dbReference>
<feature type="compositionally biased region" description="Acidic residues" evidence="1">
    <location>
        <begin position="414"/>
        <end position="427"/>
    </location>
</feature>
<gene>
    <name evidence="2" type="ORF">A4X13_0g6657</name>
</gene>
<reference evidence="2" key="2">
    <citation type="journal article" date="2019" name="IMA Fungus">
        <title>Genome sequencing and comparison of five Tilletia species to identify candidate genes for the detection of regulated species infecting wheat.</title>
        <authorList>
            <person name="Nguyen H.D.T."/>
            <person name="Sultana T."/>
            <person name="Kesanakurti P."/>
            <person name="Hambleton S."/>
        </authorList>
    </citation>
    <scope>NUCLEOTIDE SEQUENCE</scope>
    <source>
        <strain evidence="2">DAOMC 236416</strain>
    </source>
</reference>
<feature type="region of interest" description="Disordered" evidence="1">
    <location>
        <begin position="242"/>
        <end position="358"/>
    </location>
</feature>
<name>A0A177TXH7_9BASI</name>
<feature type="compositionally biased region" description="Low complexity" evidence="1">
    <location>
        <begin position="189"/>
        <end position="202"/>
    </location>
</feature>
<evidence type="ECO:0000256" key="1">
    <source>
        <dbReference type="SAM" id="MobiDB-lite"/>
    </source>
</evidence>
<sequence length="478" mass="51875">MPSLELQDLRASSGGGTTLLERRKSARISVGARNSADGRDAVPRSLSIAVPSDSKAAIVQAQIQAQAQAQRQARQQRYGGVPERRHPADLDQQKLRATQNRTVANEDEDEQIEQLSYSPNSSTSMIEGGIHSSKHGQSHGRSQSYHCSSSVSSPSSSEQIPIASSPSRSSSILVGLGVGHRGRRRRRGSNGSSTSSTISLTGWRTNGEEADEEDGSRPRAPVLRRSGSAVSRSFKMIVSTALESPSPVPSMSSRRPTFSREVSNSSTLIGDGVVPRSARSVNSHILPPSSEQHEQHEFVESPSRSDHPRSATLPVPLPRSSTSSSFSFRHDTGPYTSRHQQQHNRRRPSLSSMFSSLSSERVGLPPAIGAAPLPIDLKQGPHSARVSVDSRRANVDVARRQPAEDRRGSVTTSAEDDDGDEEEETSEEEHGRGHTKKHGKGNQKGMSLPLVVKMRMAIQSTLGRRKKKQQQQNLDGRT</sequence>
<feature type="region of interest" description="Disordered" evidence="1">
    <location>
        <begin position="1"/>
        <end position="22"/>
    </location>
</feature>
<feature type="compositionally biased region" description="Low complexity" evidence="1">
    <location>
        <begin position="349"/>
        <end position="358"/>
    </location>
</feature>
<feature type="region of interest" description="Disordered" evidence="1">
    <location>
        <begin position="372"/>
        <end position="478"/>
    </location>
</feature>
<feature type="region of interest" description="Disordered" evidence="1">
    <location>
        <begin position="64"/>
        <end position="230"/>
    </location>
</feature>
<keyword evidence="3" id="KW-1185">Reference proteome</keyword>
<dbReference type="EMBL" id="LWDF02000669">
    <property type="protein sequence ID" value="KAE8244348.1"/>
    <property type="molecule type" value="Genomic_DNA"/>
</dbReference>
<feature type="compositionally biased region" description="Basic and acidic residues" evidence="1">
    <location>
        <begin position="388"/>
        <end position="408"/>
    </location>
</feature>
<protein>
    <submittedName>
        <fullName evidence="2">Uncharacterized protein</fullName>
    </submittedName>
</protein>
<feature type="compositionally biased region" description="Low complexity" evidence="1">
    <location>
        <begin position="142"/>
        <end position="171"/>
    </location>
</feature>
<feature type="compositionally biased region" description="Basic and acidic residues" evidence="1">
    <location>
        <begin position="82"/>
        <end position="94"/>
    </location>
</feature>
<feature type="compositionally biased region" description="Polar residues" evidence="1">
    <location>
        <begin position="113"/>
        <end position="125"/>
    </location>
</feature>
<organism evidence="2 3">
    <name type="scientific">Tilletia indica</name>
    <dbReference type="NCBI Taxonomy" id="43049"/>
    <lineage>
        <taxon>Eukaryota</taxon>
        <taxon>Fungi</taxon>
        <taxon>Dikarya</taxon>
        <taxon>Basidiomycota</taxon>
        <taxon>Ustilaginomycotina</taxon>
        <taxon>Exobasidiomycetes</taxon>
        <taxon>Tilletiales</taxon>
        <taxon>Tilletiaceae</taxon>
        <taxon>Tilletia</taxon>
    </lineage>
</organism>
<accession>A0A177TXH7</accession>
<proteinExistence type="predicted"/>
<feature type="compositionally biased region" description="Low complexity" evidence="1">
    <location>
        <begin position="64"/>
        <end position="77"/>
    </location>
</feature>
<comment type="caution">
    <text evidence="2">The sequence shown here is derived from an EMBL/GenBank/DDBJ whole genome shotgun (WGS) entry which is preliminary data.</text>
</comment>
<dbReference type="AlphaFoldDB" id="A0A177TXH7"/>